<feature type="region of interest" description="Disordered" evidence="1">
    <location>
        <begin position="1"/>
        <end position="24"/>
    </location>
</feature>
<dbReference type="EMBL" id="JAWXXV010000001">
    <property type="protein sequence ID" value="MDX5983704.1"/>
    <property type="molecule type" value="Genomic_DNA"/>
</dbReference>
<proteinExistence type="predicted"/>
<dbReference type="Proteomes" id="UP001279660">
    <property type="component" value="Unassembled WGS sequence"/>
</dbReference>
<gene>
    <name evidence="2" type="ORF">SIL82_05475</name>
</gene>
<feature type="compositionally biased region" description="Polar residues" evidence="1">
    <location>
        <begin position="1"/>
        <end position="10"/>
    </location>
</feature>
<dbReference type="RefSeq" id="WP_010404585.1">
    <property type="nucleotide sequence ID" value="NZ_JAWXXV010000001.1"/>
</dbReference>
<evidence type="ECO:0000256" key="1">
    <source>
        <dbReference type="SAM" id="MobiDB-lite"/>
    </source>
</evidence>
<protein>
    <submittedName>
        <fullName evidence="2">Uncharacterized protein</fullName>
    </submittedName>
</protein>
<reference evidence="2 3" key="1">
    <citation type="submission" date="2023-11" db="EMBL/GenBank/DDBJ databases">
        <title>MicrobeMod: A computational toolkit for identifying prokaryotic methylation and restriction-modification with nanopore sequencing.</title>
        <authorList>
            <person name="Crits-Christoph A."/>
            <person name="Kang S.C."/>
            <person name="Lee H."/>
            <person name="Ostrov N."/>
        </authorList>
    </citation>
    <scope>NUCLEOTIDE SEQUENCE [LARGE SCALE GENOMIC DNA]</scope>
    <source>
        <strain evidence="2 3">ATCC 14820</strain>
    </source>
</reference>
<keyword evidence="3" id="KW-1185">Reference proteome</keyword>
<name>A0ABU4PIA7_9SPHN</name>
<accession>A0ABU4PIA7</accession>
<evidence type="ECO:0000313" key="2">
    <source>
        <dbReference type="EMBL" id="MDX5983704.1"/>
    </source>
</evidence>
<evidence type="ECO:0000313" key="3">
    <source>
        <dbReference type="Proteomes" id="UP001279660"/>
    </source>
</evidence>
<feature type="region of interest" description="Disordered" evidence="1">
    <location>
        <begin position="49"/>
        <end position="72"/>
    </location>
</feature>
<comment type="caution">
    <text evidence="2">The sequence shown here is derived from an EMBL/GenBank/DDBJ whole genome shotgun (WGS) entry which is preliminary data.</text>
</comment>
<sequence>MTTPTDNNPKMPTPPARIAIPDGKGGYTYEELEMFDLRQPKVLPSEAGWRSGVVAAPDQSPLRQPTPGGKKP</sequence>
<organism evidence="2 3">
    <name type="scientific">Sphingomonas echinoides</name>
    <dbReference type="NCBI Taxonomy" id="59803"/>
    <lineage>
        <taxon>Bacteria</taxon>
        <taxon>Pseudomonadati</taxon>
        <taxon>Pseudomonadota</taxon>
        <taxon>Alphaproteobacteria</taxon>
        <taxon>Sphingomonadales</taxon>
        <taxon>Sphingomonadaceae</taxon>
        <taxon>Sphingomonas</taxon>
    </lineage>
</organism>